<organism evidence="1 2">
    <name type="scientific">Edaphobacter modestus</name>
    <dbReference type="NCBI Taxonomy" id="388466"/>
    <lineage>
        <taxon>Bacteria</taxon>
        <taxon>Pseudomonadati</taxon>
        <taxon>Acidobacteriota</taxon>
        <taxon>Terriglobia</taxon>
        <taxon>Terriglobales</taxon>
        <taxon>Acidobacteriaceae</taxon>
        <taxon>Edaphobacter</taxon>
    </lineage>
</organism>
<dbReference type="InterPro" id="IPR009057">
    <property type="entry name" value="Homeodomain-like_sf"/>
</dbReference>
<accession>A0A4Q7XYZ2</accession>
<dbReference type="GO" id="GO:0003677">
    <property type="term" value="F:DNA binding"/>
    <property type="evidence" value="ECO:0007669"/>
    <property type="project" value="UniProtKB-KW"/>
</dbReference>
<dbReference type="PANTHER" id="PTHR35004">
    <property type="entry name" value="TRANSPOSASE RV3428C-RELATED"/>
    <property type="match status" value="1"/>
</dbReference>
<name>A0A4Q7XYZ2_9BACT</name>
<dbReference type="Pfam" id="PF13565">
    <property type="entry name" value="HTH_32"/>
    <property type="match status" value="1"/>
</dbReference>
<reference evidence="1 2" key="1">
    <citation type="submission" date="2019-02" db="EMBL/GenBank/DDBJ databases">
        <title>Genomic Encyclopedia of Archaeal and Bacterial Type Strains, Phase II (KMG-II): from individual species to whole genera.</title>
        <authorList>
            <person name="Goeker M."/>
        </authorList>
    </citation>
    <scope>NUCLEOTIDE SEQUENCE [LARGE SCALE GENOMIC DNA]</scope>
    <source>
        <strain evidence="1 2">DSM 18101</strain>
    </source>
</reference>
<evidence type="ECO:0000313" key="2">
    <source>
        <dbReference type="Proteomes" id="UP000292958"/>
    </source>
</evidence>
<gene>
    <name evidence="1" type="ORF">BDD14_6175</name>
</gene>
<dbReference type="AlphaFoldDB" id="A0A4Q7XYZ2"/>
<dbReference type="SUPFAM" id="SSF46689">
    <property type="entry name" value="Homeodomain-like"/>
    <property type="match status" value="1"/>
</dbReference>
<proteinExistence type="predicted"/>
<dbReference type="PANTHER" id="PTHR35004:SF7">
    <property type="entry name" value="INTEGRASE PROTEIN"/>
    <property type="match status" value="1"/>
</dbReference>
<keyword evidence="2" id="KW-1185">Reference proteome</keyword>
<sequence>MSGRELQRIEVLSEVLARRRTEISAAAILGLSTRQTRRLLTAYRDGGGGALTHKARGRTSNNRLIPGIREYVIELVRSRYADFGPSLAAEVLFEKDGVKVSRETLRRWMVEEGLWLSRKQRRSFHQPRLRREAYGQLIQIGGSEHRWFEDRGAPCSLLVFIDDATGKLMQLRFVPSESTLASYFRRGGLRRSSGWRRCGWSE</sequence>
<dbReference type="Proteomes" id="UP000292958">
    <property type="component" value="Unassembled WGS sequence"/>
</dbReference>
<protein>
    <submittedName>
        <fullName evidence="1">Homeodomain-containing protein</fullName>
    </submittedName>
</protein>
<comment type="caution">
    <text evidence="1">The sequence shown here is derived from an EMBL/GenBank/DDBJ whole genome shotgun (WGS) entry which is preliminary data.</text>
</comment>
<keyword evidence="1" id="KW-0238">DNA-binding</keyword>
<evidence type="ECO:0000313" key="1">
    <source>
        <dbReference type="EMBL" id="RZU29590.1"/>
    </source>
</evidence>
<dbReference type="EMBL" id="SHKW01000007">
    <property type="protein sequence ID" value="RZU29590.1"/>
    <property type="molecule type" value="Genomic_DNA"/>
</dbReference>
<keyword evidence="1" id="KW-0371">Homeobox</keyword>